<sequence length="438" mass="46724">MGLIRRRKKNQPEPDRFGDDGFGDGDVRIIGPASSSADETGELVSDVELDGTPGGSVLDELSMAFDDVDDPEVDVLTSRVPVTGAHQRGAPATESIDVVSAGEPEPEPRSKRSKRKGAESSDDEPARDAATISIGGDDDLPDAVYLDEAIGLGGDGTVFIDDDGRGDAIMPQDATGPGIEPRLRQRRIGVRRAEGRRRLKWVAIIGVVLVLLIGVLAVLGSGLFSVDDVTVSGQRYADDAVVQEVIDDLVGTPTLLVDTAAAERRLEEIAWVESARVRTDFPSSASIELRERVPLATIRGADERYRILDREGRVLAIETGQPVAPVLISGPGTLDLEVGQFADVGYAAASTLVTKLTPEVRSRLVSISATPDGSDIRLILRNELINGDPAPDIEVRLGAAIGDNEQFERLVRLERVLDDIDGGGTTIIDVSTDEATER</sequence>
<evidence type="ECO:0000256" key="2">
    <source>
        <dbReference type="ARBA" id="ARBA00022475"/>
    </source>
</evidence>
<keyword evidence="7" id="KW-0131">Cell cycle</keyword>
<dbReference type="EMBL" id="AP012057">
    <property type="protein sequence ID" value="BAN02263.1"/>
    <property type="molecule type" value="Genomic_DNA"/>
</dbReference>
<feature type="transmembrane region" description="Helical" evidence="9">
    <location>
        <begin position="201"/>
        <end position="224"/>
    </location>
</feature>
<dbReference type="OrthoDB" id="9790760at2"/>
<evidence type="ECO:0000256" key="4">
    <source>
        <dbReference type="ARBA" id="ARBA00022692"/>
    </source>
</evidence>
<dbReference type="Pfam" id="PF08478">
    <property type="entry name" value="POTRA_1"/>
    <property type="match status" value="1"/>
</dbReference>
<dbReference type="GO" id="GO:0051301">
    <property type="term" value="P:cell division"/>
    <property type="evidence" value="ECO:0007669"/>
    <property type="project" value="UniProtKB-KW"/>
</dbReference>
<dbReference type="PANTHER" id="PTHR37820">
    <property type="entry name" value="CELL DIVISION PROTEIN DIVIB"/>
    <property type="match status" value="1"/>
</dbReference>
<dbReference type="InterPro" id="IPR005548">
    <property type="entry name" value="Cell_div_FtsQ/DivIB_C"/>
</dbReference>
<dbReference type="Pfam" id="PF03799">
    <property type="entry name" value="FtsQ_DivIB_C"/>
    <property type="match status" value="1"/>
</dbReference>
<evidence type="ECO:0000256" key="7">
    <source>
        <dbReference type="ARBA" id="ARBA00023306"/>
    </source>
</evidence>
<keyword evidence="6 9" id="KW-0472">Membrane</keyword>
<dbReference type="RefSeq" id="WP_015441510.1">
    <property type="nucleotide sequence ID" value="NC_020520.1"/>
</dbReference>
<evidence type="ECO:0000256" key="8">
    <source>
        <dbReference type="SAM" id="MobiDB-lite"/>
    </source>
</evidence>
<feature type="region of interest" description="Disordered" evidence="8">
    <location>
        <begin position="1"/>
        <end position="58"/>
    </location>
</feature>
<dbReference type="Proteomes" id="UP000011863">
    <property type="component" value="Chromosome"/>
</dbReference>
<accession>A0A6C7E7A6</accession>
<dbReference type="Gene3D" id="3.10.20.310">
    <property type="entry name" value="membrane protein fhac"/>
    <property type="match status" value="1"/>
</dbReference>
<dbReference type="PROSITE" id="PS51779">
    <property type="entry name" value="POTRA"/>
    <property type="match status" value="1"/>
</dbReference>
<evidence type="ECO:0000313" key="11">
    <source>
        <dbReference type="EMBL" id="BAN02263.1"/>
    </source>
</evidence>
<proteinExistence type="predicted"/>
<evidence type="ECO:0000256" key="1">
    <source>
        <dbReference type="ARBA" id="ARBA00004370"/>
    </source>
</evidence>
<dbReference type="PANTHER" id="PTHR37820:SF1">
    <property type="entry name" value="CELL DIVISION PROTEIN FTSQ"/>
    <property type="match status" value="1"/>
</dbReference>
<keyword evidence="3 11" id="KW-0132">Cell division</keyword>
<dbReference type="InterPro" id="IPR050487">
    <property type="entry name" value="FtsQ_DivIB"/>
</dbReference>
<comment type="subcellular location">
    <subcellularLocation>
        <location evidence="1">Membrane</location>
    </subcellularLocation>
</comment>
<feature type="domain" description="POTRA" evidence="10">
    <location>
        <begin position="224"/>
        <end position="292"/>
    </location>
</feature>
<evidence type="ECO:0000256" key="5">
    <source>
        <dbReference type="ARBA" id="ARBA00022989"/>
    </source>
</evidence>
<keyword evidence="5 9" id="KW-1133">Transmembrane helix</keyword>
<feature type="region of interest" description="Disordered" evidence="8">
    <location>
        <begin position="80"/>
        <end position="135"/>
    </location>
</feature>
<feature type="compositionally biased region" description="Basic and acidic residues" evidence="8">
    <location>
        <begin position="106"/>
        <end position="127"/>
    </location>
</feature>
<evidence type="ECO:0000256" key="9">
    <source>
        <dbReference type="SAM" id="Phobius"/>
    </source>
</evidence>
<name>A0A6C7E7A6_ILUCY</name>
<protein>
    <submittedName>
        <fullName evidence="11">Putative cell division protein FtsQ</fullName>
    </submittedName>
</protein>
<keyword evidence="12" id="KW-1185">Reference proteome</keyword>
<evidence type="ECO:0000256" key="3">
    <source>
        <dbReference type="ARBA" id="ARBA00022618"/>
    </source>
</evidence>
<feature type="compositionally biased region" description="Basic and acidic residues" evidence="8">
    <location>
        <begin position="10"/>
        <end position="19"/>
    </location>
</feature>
<feature type="compositionally biased region" description="Acidic residues" evidence="8">
    <location>
        <begin position="39"/>
        <end position="49"/>
    </location>
</feature>
<dbReference type="InterPro" id="IPR034746">
    <property type="entry name" value="POTRA"/>
</dbReference>
<evidence type="ECO:0000313" key="12">
    <source>
        <dbReference type="Proteomes" id="UP000011863"/>
    </source>
</evidence>
<keyword evidence="4 9" id="KW-0812">Transmembrane</keyword>
<evidence type="ECO:0000256" key="6">
    <source>
        <dbReference type="ARBA" id="ARBA00023136"/>
    </source>
</evidence>
<dbReference type="KEGG" id="aym:YM304_19490"/>
<keyword evidence="2" id="KW-1003">Cell membrane</keyword>
<organism evidence="11 12">
    <name type="scientific">Ilumatobacter coccineus (strain NBRC 103263 / KCTC 29153 / YM16-304)</name>
    <dbReference type="NCBI Taxonomy" id="1313172"/>
    <lineage>
        <taxon>Bacteria</taxon>
        <taxon>Bacillati</taxon>
        <taxon>Actinomycetota</taxon>
        <taxon>Acidimicrobiia</taxon>
        <taxon>Acidimicrobiales</taxon>
        <taxon>Ilumatobacteraceae</taxon>
        <taxon>Ilumatobacter</taxon>
    </lineage>
</organism>
<gene>
    <name evidence="11" type="primary">ftsQ</name>
    <name evidence="11" type="ORF">YM304_19490</name>
</gene>
<dbReference type="InterPro" id="IPR013685">
    <property type="entry name" value="POTRA_FtsQ_type"/>
</dbReference>
<reference evidence="11 12" key="1">
    <citation type="journal article" date="2013" name="Int. J. Syst. Evol. Microbiol.">
        <title>Ilumatobacter nonamiense sp. nov. and Ilumatobacter coccineum sp. nov., isolated from seashore sand.</title>
        <authorList>
            <person name="Matsumoto A."/>
            <person name="Kasai H."/>
            <person name="Matsuo Y."/>
            <person name="Shizuri Y."/>
            <person name="Ichikawa N."/>
            <person name="Fujita N."/>
            <person name="Omura S."/>
            <person name="Takahashi Y."/>
        </authorList>
    </citation>
    <scope>NUCLEOTIDE SEQUENCE [LARGE SCALE GENOMIC DNA]</scope>
    <source>
        <strain evidence="12">NBRC 103263 / KCTC 29153 / YM16-304</strain>
    </source>
</reference>
<dbReference type="GO" id="GO:0005886">
    <property type="term" value="C:plasma membrane"/>
    <property type="evidence" value="ECO:0007669"/>
    <property type="project" value="TreeGrafter"/>
</dbReference>
<dbReference type="AlphaFoldDB" id="A0A6C7E7A6"/>
<evidence type="ECO:0000259" key="10">
    <source>
        <dbReference type="PROSITE" id="PS51779"/>
    </source>
</evidence>